<gene>
    <name evidence="1" type="ORF">F0238_05440</name>
</gene>
<proteinExistence type="predicted"/>
<organism evidence="1 2">
    <name type="scientific">Vibrio coralliilyticus</name>
    <dbReference type="NCBI Taxonomy" id="190893"/>
    <lineage>
        <taxon>Bacteria</taxon>
        <taxon>Pseudomonadati</taxon>
        <taxon>Pseudomonadota</taxon>
        <taxon>Gammaproteobacteria</taxon>
        <taxon>Vibrionales</taxon>
        <taxon>Vibrionaceae</taxon>
        <taxon>Vibrio</taxon>
    </lineage>
</organism>
<sequence length="185" mass="21000">MKETKQYWPVGRHTKEIQQGVLAEYRGGIFHIPKNALEVQPLQPKQGFAVVAVFDKSGKAIDSEYIEDHRGVTIYDESDCTKSEVVSELGPIKEGFTPDKPLTEFDERIEGVWVTNLSNKYIHDYAQVDATRSALYTQLTDPLESELARKQRQGKTDEVQMLSERINELEAKIKAESPYPEAPTN</sequence>
<comment type="caution">
    <text evidence="1">The sequence shown here is derived from an EMBL/GenBank/DDBJ whole genome shotgun (WGS) entry which is preliminary data.</text>
</comment>
<accession>A0AAP6ZKT2</accession>
<dbReference type="EMBL" id="VTXP01000003">
    <property type="protein sequence ID" value="NOJ22176.1"/>
    <property type="molecule type" value="Genomic_DNA"/>
</dbReference>
<evidence type="ECO:0000313" key="1">
    <source>
        <dbReference type="EMBL" id="NOJ22176.1"/>
    </source>
</evidence>
<evidence type="ECO:0000313" key="2">
    <source>
        <dbReference type="Proteomes" id="UP000576645"/>
    </source>
</evidence>
<dbReference type="RefSeq" id="WP_171352095.1">
    <property type="nucleotide sequence ID" value="NZ_VTXP01000003.1"/>
</dbReference>
<dbReference type="AlphaFoldDB" id="A0AAP6ZKT2"/>
<protein>
    <submittedName>
        <fullName evidence="1">Uncharacterized protein</fullName>
    </submittedName>
</protein>
<dbReference type="Proteomes" id="UP000576645">
    <property type="component" value="Unassembled WGS sequence"/>
</dbReference>
<name>A0AAP6ZKT2_9VIBR</name>
<reference evidence="1 2" key="1">
    <citation type="submission" date="2019-09" db="EMBL/GenBank/DDBJ databases">
        <title>Draft genome sequencing and comparative genomics of hatchery-associated Vibrios.</title>
        <authorList>
            <person name="Kehlet-Delgado H."/>
            <person name="Mueller R.S."/>
        </authorList>
    </citation>
    <scope>NUCLEOTIDE SEQUENCE [LARGE SCALE GENOMIC DNA]</scope>
    <source>
        <strain evidence="1 2">09-121-3</strain>
    </source>
</reference>